<name>A0A119HFI9_9BURK</name>
<comment type="caution">
    <text evidence="2">The sequence shown here is derived from an EMBL/GenBank/DDBJ whole genome shotgun (WGS) entry which is preliminary data.</text>
</comment>
<dbReference type="AlphaFoldDB" id="A0A119HFI9"/>
<dbReference type="RefSeq" id="WP_060192402.1">
    <property type="nucleotide sequence ID" value="NZ_LPHD01000049.1"/>
</dbReference>
<reference evidence="2 3" key="1">
    <citation type="submission" date="2015-11" db="EMBL/GenBank/DDBJ databases">
        <title>Expanding the genomic diversity of Burkholderia species for the development of highly accurate diagnostics.</title>
        <authorList>
            <person name="Sahl J."/>
            <person name="Keim P."/>
            <person name="Wagner D."/>
        </authorList>
    </citation>
    <scope>NUCLEOTIDE SEQUENCE [LARGE SCALE GENOMIC DNA]</scope>
    <source>
        <strain evidence="2 3">MSMB2087WGS</strain>
    </source>
</reference>
<feature type="region of interest" description="Disordered" evidence="1">
    <location>
        <begin position="69"/>
        <end position="107"/>
    </location>
</feature>
<evidence type="ECO:0008006" key="4">
    <source>
        <dbReference type="Google" id="ProtNLM"/>
    </source>
</evidence>
<proteinExistence type="predicted"/>
<dbReference type="InterPro" id="IPR018733">
    <property type="entry name" value="DUF2274"/>
</dbReference>
<dbReference type="Pfam" id="PF10038">
    <property type="entry name" value="DUF2274"/>
    <property type="match status" value="1"/>
</dbReference>
<organism evidence="2 3">
    <name type="scientific">Burkholderia ubonensis</name>
    <dbReference type="NCBI Taxonomy" id="101571"/>
    <lineage>
        <taxon>Bacteria</taxon>
        <taxon>Pseudomonadati</taxon>
        <taxon>Pseudomonadota</taxon>
        <taxon>Betaproteobacteria</taxon>
        <taxon>Burkholderiales</taxon>
        <taxon>Burkholderiaceae</taxon>
        <taxon>Burkholderia</taxon>
        <taxon>Burkholderia cepacia complex</taxon>
    </lineage>
</organism>
<feature type="compositionally biased region" description="Basic and acidic residues" evidence="1">
    <location>
        <begin position="96"/>
        <end position="107"/>
    </location>
</feature>
<dbReference type="Proteomes" id="UP000060630">
    <property type="component" value="Unassembled WGS sequence"/>
</dbReference>
<dbReference type="EMBL" id="LPHD01000049">
    <property type="protein sequence ID" value="KWA84012.1"/>
    <property type="molecule type" value="Genomic_DNA"/>
</dbReference>
<evidence type="ECO:0000256" key="1">
    <source>
        <dbReference type="SAM" id="MobiDB-lite"/>
    </source>
</evidence>
<evidence type="ECO:0000313" key="3">
    <source>
        <dbReference type="Proteomes" id="UP000060630"/>
    </source>
</evidence>
<sequence length="107" mass="12054">MKLTRIPGHEQTVKQSFALKQSTMTQLQQYQEFYLAETKAENVYVKDLVEQMLLDFMREDKEFQRFVKQKDTPAAAPSAHAAASAQSSVNHSFGGSERRTDGDAPSV</sequence>
<evidence type="ECO:0000313" key="2">
    <source>
        <dbReference type="EMBL" id="KWA84012.1"/>
    </source>
</evidence>
<gene>
    <name evidence="2" type="ORF">WL29_21850</name>
</gene>
<protein>
    <recommendedName>
        <fullName evidence="4">DUF2274 domain-containing protein</fullName>
    </recommendedName>
</protein>
<accession>A0A119HFI9</accession>
<feature type="compositionally biased region" description="Low complexity" evidence="1">
    <location>
        <begin position="74"/>
        <end position="88"/>
    </location>
</feature>